<evidence type="ECO:0000313" key="2">
    <source>
        <dbReference type="EMBL" id="CAH3158757.1"/>
    </source>
</evidence>
<proteinExistence type="predicted"/>
<accession>A0ABN8Q7I9</accession>
<sequence>MVSMALWHIVIFVVMSIVVVTVSSLERFTVLVSIKPGGTDEGFVSSDMSGDQEGSVVAEYTIDVYKKGAKANQLNGEKNPPAKAGVMIVGALLMGMVILAFILKILHQTWVRKRNSPEEHFEAYLRKKSRKIKSVSLASQEQSNIASAMVLIFDTEYDSRL</sequence>
<feature type="transmembrane region" description="Helical" evidence="1">
    <location>
        <begin position="5"/>
        <end position="25"/>
    </location>
</feature>
<protein>
    <submittedName>
        <fullName evidence="2">Uncharacterized protein</fullName>
    </submittedName>
</protein>
<dbReference type="EMBL" id="CALNXK010000112">
    <property type="protein sequence ID" value="CAH3158757.1"/>
    <property type="molecule type" value="Genomic_DNA"/>
</dbReference>
<gene>
    <name evidence="2" type="ORF">PLOB_00003389</name>
</gene>
<keyword evidence="1" id="KW-0472">Membrane</keyword>
<keyword evidence="1" id="KW-0812">Transmembrane</keyword>
<evidence type="ECO:0000313" key="3">
    <source>
        <dbReference type="Proteomes" id="UP001159405"/>
    </source>
</evidence>
<feature type="transmembrane region" description="Helical" evidence="1">
    <location>
        <begin position="84"/>
        <end position="106"/>
    </location>
</feature>
<name>A0ABN8Q7I9_9CNID</name>
<keyword evidence="3" id="KW-1185">Reference proteome</keyword>
<organism evidence="2 3">
    <name type="scientific">Porites lobata</name>
    <dbReference type="NCBI Taxonomy" id="104759"/>
    <lineage>
        <taxon>Eukaryota</taxon>
        <taxon>Metazoa</taxon>
        <taxon>Cnidaria</taxon>
        <taxon>Anthozoa</taxon>
        <taxon>Hexacorallia</taxon>
        <taxon>Scleractinia</taxon>
        <taxon>Fungiina</taxon>
        <taxon>Poritidae</taxon>
        <taxon>Porites</taxon>
    </lineage>
</organism>
<reference evidence="2 3" key="1">
    <citation type="submission" date="2022-05" db="EMBL/GenBank/DDBJ databases">
        <authorList>
            <consortium name="Genoscope - CEA"/>
            <person name="William W."/>
        </authorList>
    </citation>
    <scope>NUCLEOTIDE SEQUENCE [LARGE SCALE GENOMIC DNA]</scope>
</reference>
<comment type="caution">
    <text evidence="2">The sequence shown here is derived from an EMBL/GenBank/DDBJ whole genome shotgun (WGS) entry which is preliminary data.</text>
</comment>
<dbReference type="Proteomes" id="UP001159405">
    <property type="component" value="Unassembled WGS sequence"/>
</dbReference>
<evidence type="ECO:0000256" key="1">
    <source>
        <dbReference type="SAM" id="Phobius"/>
    </source>
</evidence>
<keyword evidence="1" id="KW-1133">Transmembrane helix</keyword>